<proteinExistence type="predicted"/>
<sequence>MNPKDWIIYQPIDPGIDNRLRRDEQKGTTIPSGITLGNLEPLSPSTPPLPFKLQGGFGTGANADWAQVDSPQKRKGKRRFEAAKQLCDGVMTMPHLKASNPLLKFDYNTAV</sequence>
<comment type="caution">
    <text evidence="2">The sequence shown here is derived from an EMBL/GenBank/DDBJ whole genome shotgun (WGS) entry which is preliminary data.</text>
</comment>
<organism evidence="2 3">
    <name type="scientific">Crenichthys baileyi</name>
    <name type="common">White River springfish</name>
    <dbReference type="NCBI Taxonomy" id="28760"/>
    <lineage>
        <taxon>Eukaryota</taxon>
        <taxon>Metazoa</taxon>
        <taxon>Chordata</taxon>
        <taxon>Craniata</taxon>
        <taxon>Vertebrata</taxon>
        <taxon>Euteleostomi</taxon>
        <taxon>Actinopterygii</taxon>
        <taxon>Neopterygii</taxon>
        <taxon>Teleostei</taxon>
        <taxon>Neoteleostei</taxon>
        <taxon>Acanthomorphata</taxon>
        <taxon>Ovalentaria</taxon>
        <taxon>Atherinomorphae</taxon>
        <taxon>Cyprinodontiformes</taxon>
        <taxon>Goodeidae</taxon>
        <taxon>Crenichthys</taxon>
    </lineage>
</organism>
<feature type="non-terminal residue" evidence="2">
    <location>
        <position position="111"/>
    </location>
</feature>
<dbReference type="AlphaFoldDB" id="A0AAV9QUY6"/>
<dbReference type="Proteomes" id="UP001311232">
    <property type="component" value="Unassembled WGS sequence"/>
</dbReference>
<evidence type="ECO:0000313" key="3">
    <source>
        <dbReference type="Proteomes" id="UP001311232"/>
    </source>
</evidence>
<evidence type="ECO:0000256" key="1">
    <source>
        <dbReference type="SAM" id="MobiDB-lite"/>
    </source>
</evidence>
<reference evidence="2 3" key="1">
    <citation type="submission" date="2021-06" db="EMBL/GenBank/DDBJ databases">
        <authorList>
            <person name="Palmer J.M."/>
        </authorList>
    </citation>
    <scope>NUCLEOTIDE SEQUENCE [LARGE SCALE GENOMIC DNA]</scope>
    <source>
        <strain evidence="2 3">MEX-2019</strain>
        <tissue evidence="2">Muscle</tissue>
    </source>
</reference>
<protein>
    <submittedName>
        <fullName evidence="2">Uncharacterized protein</fullName>
    </submittedName>
</protein>
<name>A0AAV9QUY6_9TELE</name>
<accession>A0AAV9QUY6</accession>
<evidence type="ECO:0000313" key="2">
    <source>
        <dbReference type="EMBL" id="KAK5600708.1"/>
    </source>
</evidence>
<dbReference type="EMBL" id="JAHHUM010002821">
    <property type="protein sequence ID" value="KAK5600708.1"/>
    <property type="molecule type" value="Genomic_DNA"/>
</dbReference>
<gene>
    <name evidence="2" type="ORF">CRENBAI_011973</name>
</gene>
<keyword evidence="3" id="KW-1185">Reference proteome</keyword>
<feature type="region of interest" description="Disordered" evidence="1">
    <location>
        <begin position="28"/>
        <end position="56"/>
    </location>
</feature>